<organism evidence="2 3">
    <name type="scientific">Botrimarina mediterranea</name>
    <dbReference type="NCBI Taxonomy" id="2528022"/>
    <lineage>
        <taxon>Bacteria</taxon>
        <taxon>Pseudomonadati</taxon>
        <taxon>Planctomycetota</taxon>
        <taxon>Planctomycetia</taxon>
        <taxon>Pirellulales</taxon>
        <taxon>Lacipirellulaceae</taxon>
        <taxon>Botrimarina</taxon>
    </lineage>
</organism>
<dbReference type="PROSITE" id="PS51257">
    <property type="entry name" value="PROKAR_LIPOPROTEIN"/>
    <property type="match status" value="1"/>
</dbReference>
<proteinExistence type="predicted"/>
<dbReference type="Proteomes" id="UP000316426">
    <property type="component" value="Chromosome"/>
</dbReference>
<evidence type="ECO:0000313" key="3">
    <source>
        <dbReference type="Proteomes" id="UP000316426"/>
    </source>
</evidence>
<dbReference type="AlphaFoldDB" id="A0A518K407"/>
<feature type="chain" id="PRO_5022152126" description="PEP-CTERM protein-sorting domain-containing protein" evidence="1">
    <location>
        <begin position="23"/>
        <end position="612"/>
    </location>
</feature>
<accession>A0A518K407</accession>
<dbReference type="KEGG" id="bmei:Spa11_06870"/>
<sequence length="612" mass="61221" precursor="true">MKNTLLAAAIATLLACGQSAIAQPGSAFLAIWNAGSGGSGTGNWNDSANWAPMSVPSIDFDDFAVINGGGTATISSSVPDAGGAYLGQNAGQSGTISIVPGGAINFVAAPAFDADGGVRIGSGGTGTLVMTGGAMSAASLTSGGEAGSLIDLSGSPSVNVGSASLARTTQITGSGVNFSTTGTFTLTGTHSLVQNLSSGSASTINVGSTAAIGGALNVNFSGYTPTITDSWDLISASNITGVFGSITSSGVALGAGQAFNVRTVDDGADKVLQLFLEQQLVLDVNRDTGVVSITNPGTSAVLLDGYSVRSPSGLLNQGAWNPLATQFGSGWTQANPSATALNEIINGAGTTNIGGGQSVSLGAVYQPAPTEFGTDLDDLVFQYTGPGNGNITASIDYSGAGVINDLVLYVNPTTGQATMRNASPFNVEIDGYTITSESGALNTGYTSLDDAGVESGQWQEANPSSTRVSELMDGGVTEMSIHRSFDLGSLVTGGAEDLAFQYLLAGESTPRTGTVVYETAPAQVALPGDYNNDGAVNAADYTVWRDALGTATTLPGDTSPGGVSAVDYTVWASNYGRTLGGSSALAVPEPSSVLILLGLLGLPLVRRARAAC</sequence>
<reference evidence="2 3" key="1">
    <citation type="submission" date="2019-02" db="EMBL/GenBank/DDBJ databases">
        <title>Deep-cultivation of Planctomycetes and their phenomic and genomic characterization uncovers novel biology.</title>
        <authorList>
            <person name="Wiegand S."/>
            <person name="Jogler M."/>
            <person name="Boedeker C."/>
            <person name="Pinto D."/>
            <person name="Vollmers J."/>
            <person name="Rivas-Marin E."/>
            <person name="Kohn T."/>
            <person name="Peeters S.H."/>
            <person name="Heuer A."/>
            <person name="Rast P."/>
            <person name="Oberbeckmann S."/>
            <person name="Bunk B."/>
            <person name="Jeske O."/>
            <person name="Meyerdierks A."/>
            <person name="Storesund J.E."/>
            <person name="Kallscheuer N."/>
            <person name="Luecker S."/>
            <person name="Lage O.M."/>
            <person name="Pohl T."/>
            <person name="Merkel B.J."/>
            <person name="Hornburger P."/>
            <person name="Mueller R.-W."/>
            <person name="Bruemmer F."/>
            <person name="Labrenz M."/>
            <person name="Spormann A.M."/>
            <person name="Op den Camp H."/>
            <person name="Overmann J."/>
            <person name="Amann R."/>
            <person name="Jetten M.S.M."/>
            <person name="Mascher T."/>
            <person name="Medema M.H."/>
            <person name="Devos D.P."/>
            <person name="Kaster A.-K."/>
            <person name="Ovreas L."/>
            <person name="Rohde M."/>
            <person name="Galperin M.Y."/>
            <person name="Jogler C."/>
        </authorList>
    </citation>
    <scope>NUCLEOTIDE SEQUENCE [LARGE SCALE GENOMIC DNA]</scope>
    <source>
        <strain evidence="2 3">Spa11</strain>
    </source>
</reference>
<gene>
    <name evidence="2" type="ORF">Spa11_06870</name>
</gene>
<evidence type="ECO:0000256" key="1">
    <source>
        <dbReference type="SAM" id="SignalP"/>
    </source>
</evidence>
<evidence type="ECO:0000313" key="2">
    <source>
        <dbReference type="EMBL" id="QDV72509.1"/>
    </source>
</evidence>
<keyword evidence="3" id="KW-1185">Reference proteome</keyword>
<dbReference type="RefSeq" id="WP_145107785.1">
    <property type="nucleotide sequence ID" value="NZ_CP036349.1"/>
</dbReference>
<feature type="signal peptide" evidence="1">
    <location>
        <begin position="1"/>
        <end position="22"/>
    </location>
</feature>
<dbReference type="EMBL" id="CP036349">
    <property type="protein sequence ID" value="QDV72509.1"/>
    <property type="molecule type" value="Genomic_DNA"/>
</dbReference>
<keyword evidence="1" id="KW-0732">Signal</keyword>
<evidence type="ECO:0008006" key="4">
    <source>
        <dbReference type="Google" id="ProtNLM"/>
    </source>
</evidence>
<name>A0A518K407_9BACT</name>
<protein>
    <recommendedName>
        <fullName evidence="4">PEP-CTERM protein-sorting domain-containing protein</fullName>
    </recommendedName>
</protein>